<accession>A0A9D4GFM3</accession>
<sequence>MTTIATWRSEGKRVSMFLDDGFDTHDNYEETKKLACDINQELLPSGFIPNADKSIPEPIQEME</sequence>
<dbReference type="AlphaFoldDB" id="A0A9D4GFM3"/>
<protein>
    <submittedName>
        <fullName evidence="1">Uncharacterized protein</fullName>
    </submittedName>
</protein>
<organism evidence="1 2">
    <name type="scientific">Dreissena polymorpha</name>
    <name type="common">Zebra mussel</name>
    <name type="synonym">Mytilus polymorpha</name>
    <dbReference type="NCBI Taxonomy" id="45954"/>
    <lineage>
        <taxon>Eukaryota</taxon>
        <taxon>Metazoa</taxon>
        <taxon>Spiralia</taxon>
        <taxon>Lophotrochozoa</taxon>
        <taxon>Mollusca</taxon>
        <taxon>Bivalvia</taxon>
        <taxon>Autobranchia</taxon>
        <taxon>Heteroconchia</taxon>
        <taxon>Euheterodonta</taxon>
        <taxon>Imparidentia</taxon>
        <taxon>Neoheterodontei</taxon>
        <taxon>Myida</taxon>
        <taxon>Dreissenoidea</taxon>
        <taxon>Dreissenidae</taxon>
        <taxon>Dreissena</taxon>
    </lineage>
</organism>
<dbReference type="EMBL" id="JAIWYP010000006">
    <property type="protein sequence ID" value="KAH3814619.1"/>
    <property type="molecule type" value="Genomic_DNA"/>
</dbReference>
<evidence type="ECO:0000313" key="1">
    <source>
        <dbReference type="EMBL" id="KAH3814619.1"/>
    </source>
</evidence>
<name>A0A9D4GFM3_DREPO</name>
<reference evidence="1" key="2">
    <citation type="submission" date="2020-11" db="EMBL/GenBank/DDBJ databases">
        <authorList>
            <person name="McCartney M.A."/>
            <person name="Auch B."/>
            <person name="Kono T."/>
            <person name="Mallez S."/>
            <person name="Becker A."/>
            <person name="Gohl D.M."/>
            <person name="Silverstein K.A.T."/>
            <person name="Koren S."/>
            <person name="Bechman K.B."/>
            <person name="Herman A."/>
            <person name="Abrahante J.E."/>
            <person name="Garbe J."/>
        </authorList>
    </citation>
    <scope>NUCLEOTIDE SEQUENCE</scope>
    <source>
        <strain evidence="1">Duluth1</strain>
        <tissue evidence="1">Whole animal</tissue>
    </source>
</reference>
<reference evidence="1" key="1">
    <citation type="journal article" date="2019" name="bioRxiv">
        <title>The Genome of the Zebra Mussel, Dreissena polymorpha: A Resource for Invasive Species Research.</title>
        <authorList>
            <person name="McCartney M.A."/>
            <person name="Auch B."/>
            <person name="Kono T."/>
            <person name="Mallez S."/>
            <person name="Zhang Y."/>
            <person name="Obille A."/>
            <person name="Becker A."/>
            <person name="Abrahante J.E."/>
            <person name="Garbe J."/>
            <person name="Badalamenti J.P."/>
            <person name="Herman A."/>
            <person name="Mangelson H."/>
            <person name="Liachko I."/>
            <person name="Sullivan S."/>
            <person name="Sone E.D."/>
            <person name="Koren S."/>
            <person name="Silverstein K.A.T."/>
            <person name="Beckman K.B."/>
            <person name="Gohl D.M."/>
        </authorList>
    </citation>
    <scope>NUCLEOTIDE SEQUENCE</scope>
    <source>
        <strain evidence="1">Duluth1</strain>
        <tissue evidence="1">Whole animal</tissue>
    </source>
</reference>
<proteinExistence type="predicted"/>
<keyword evidence="2" id="KW-1185">Reference proteome</keyword>
<evidence type="ECO:0000313" key="2">
    <source>
        <dbReference type="Proteomes" id="UP000828390"/>
    </source>
</evidence>
<dbReference type="Proteomes" id="UP000828390">
    <property type="component" value="Unassembled WGS sequence"/>
</dbReference>
<comment type="caution">
    <text evidence="1">The sequence shown here is derived from an EMBL/GenBank/DDBJ whole genome shotgun (WGS) entry which is preliminary data.</text>
</comment>
<gene>
    <name evidence="1" type="ORF">DPMN_143124</name>
</gene>